<evidence type="ECO:0000256" key="11">
    <source>
        <dbReference type="PROSITE-ProRule" id="PRU00421"/>
    </source>
</evidence>
<dbReference type="GO" id="GO:0090563">
    <property type="term" value="F:protein-phosphocysteine-sugar phosphotransferase activity"/>
    <property type="evidence" value="ECO:0007669"/>
    <property type="project" value="TreeGrafter"/>
</dbReference>
<dbReference type="NCBIfam" id="TIGR00826">
    <property type="entry name" value="EIIB_glc"/>
    <property type="match status" value="1"/>
</dbReference>
<dbReference type="InterPro" id="IPR003352">
    <property type="entry name" value="PTS_EIIC"/>
</dbReference>
<dbReference type="PROSITE" id="PS51093">
    <property type="entry name" value="PTS_EIIA_TYPE_1"/>
    <property type="match status" value="1"/>
</dbReference>
<evidence type="ECO:0000256" key="9">
    <source>
        <dbReference type="ARBA" id="ARBA00022989"/>
    </source>
</evidence>
<feature type="domain" description="PTS EIIA type-1" evidence="13">
    <location>
        <begin position="496"/>
        <end position="600"/>
    </location>
</feature>
<dbReference type="AlphaFoldDB" id="A4J1C7"/>
<feature type="transmembrane region" description="Helical" evidence="12">
    <location>
        <begin position="96"/>
        <end position="112"/>
    </location>
</feature>
<dbReference type="InterPro" id="IPR013013">
    <property type="entry name" value="PTS_EIIC_1"/>
</dbReference>
<dbReference type="Proteomes" id="UP000001556">
    <property type="component" value="Chromosome"/>
</dbReference>
<dbReference type="Pfam" id="PF02378">
    <property type="entry name" value="PTS_EIIC"/>
    <property type="match status" value="1"/>
</dbReference>
<dbReference type="Gene3D" id="3.30.1360.60">
    <property type="entry name" value="Glucose permease domain IIB"/>
    <property type="match status" value="1"/>
</dbReference>
<dbReference type="PANTHER" id="PTHR30009:SF20">
    <property type="entry name" value="PTS SYSTEM GLUCOSE-SPECIFIC EIICB COMPONENT-RELATED"/>
    <property type="match status" value="1"/>
</dbReference>
<keyword evidence="5" id="KW-0808">Transferase</keyword>
<dbReference type="NCBIfam" id="TIGR00830">
    <property type="entry name" value="PTBA"/>
    <property type="match status" value="1"/>
</dbReference>
<reference evidence="16 17" key="1">
    <citation type="submission" date="2007-03" db="EMBL/GenBank/DDBJ databases">
        <title>Complete sequence of Desulfotomaculum reducens MI-1.</title>
        <authorList>
            <consortium name="US DOE Joint Genome Institute"/>
            <person name="Copeland A."/>
            <person name="Lucas S."/>
            <person name="Lapidus A."/>
            <person name="Barry K."/>
            <person name="Detter J.C."/>
            <person name="Glavina del Rio T."/>
            <person name="Hammon N."/>
            <person name="Israni S."/>
            <person name="Dalin E."/>
            <person name="Tice H."/>
            <person name="Pitluck S."/>
            <person name="Sims D."/>
            <person name="Brettin T."/>
            <person name="Bruce D."/>
            <person name="Han C."/>
            <person name="Tapia R."/>
            <person name="Schmutz J."/>
            <person name="Larimer F."/>
            <person name="Land M."/>
            <person name="Hauser L."/>
            <person name="Kyrpides N."/>
            <person name="Kim E."/>
            <person name="Tebo B.M."/>
            <person name="Richardson P."/>
        </authorList>
    </citation>
    <scope>NUCLEOTIDE SEQUENCE [LARGE SCALE GENOMIC DNA]</scope>
    <source>
        <strain evidence="16 17">MI-1</strain>
    </source>
</reference>
<dbReference type="PANTHER" id="PTHR30009">
    <property type="entry name" value="CYTOCHROME C-TYPE SYNTHESIS PROTEIN AND PTS TRANSMEMBRANE COMPONENT"/>
    <property type="match status" value="1"/>
</dbReference>
<dbReference type="Pfam" id="PF00367">
    <property type="entry name" value="PTS_EIIB"/>
    <property type="match status" value="1"/>
</dbReference>
<dbReference type="GO" id="GO:0005886">
    <property type="term" value="C:plasma membrane"/>
    <property type="evidence" value="ECO:0007669"/>
    <property type="project" value="UniProtKB-SubCell"/>
</dbReference>
<dbReference type="STRING" id="349161.Dred_0332"/>
<dbReference type="SUPFAM" id="SSF55604">
    <property type="entry name" value="Glucose permease domain IIB"/>
    <property type="match status" value="1"/>
</dbReference>
<evidence type="ECO:0000256" key="10">
    <source>
        <dbReference type="ARBA" id="ARBA00023136"/>
    </source>
</evidence>
<evidence type="ECO:0000256" key="8">
    <source>
        <dbReference type="ARBA" id="ARBA00022777"/>
    </source>
</evidence>
<dbReference type="InterPro" id="IPR036878">
    <property type="entry name" value="Glu_permease_IIB"/>
</dbReference>
<evidence type="ECO:0000256" key="1">
    <source>
        <dbReference type="ARBA" id="ARBA00004651"/>
    </source>
</evidence>
<feature type="transmembrane region" description="Helical" evidence="12">
    <location>
        <begin position="233"/>
        <end position="251"/>
    </location>
</feature>
<feature type="transmembrane region" description="Helical" evidence="12">
    <location>
        <begin position="45"/>
        <end position="65"/>
    </location>
</feature>
<dbReference type="FunFam" id="2.70.70.10:FF:000001">
    <property type="entry name" value="PTS system glucose-specific IIA component"/>
    <property type="match status" value="1"/>
</dbReference>
<evidence type="ECO:0000256" key="12">
    <source>
        <dbReference type="SAM" id="Phobius"/>
    </source>
</evidence>
<keyword evidence="10 12" id="KW-0472">Membrane</keyword>
<feature type="transmembrane region" description="Helical" evidence="12">
    <location>
        <begin position="335"/>
        <end position="355"/>
    </location>
</feature>
<evidence type="ECO:0000256" key="5">
    <source>
        <dbReference type="ARBA" id="ARBA00022679"/>
    </source>
</evidence>
<feature type="domain" description="PTS EIIB type-1" evidence="14">
    <location>
        <begin position="379"/>
        <end position="460"/>
    </location>
</feature>
<evidence type="ECO:0000256" key="6">
    <source>
        <dbReference type="ARBA" id="ARBA00022683"/>
    </source>
</evidence>
<evidence type="ECO:0000256" key="4">
    <source>
        <dbReference type="ARBA" id="ARBA00022597"/>
    </source>
</evidence>
<keyword evidence="7 12" id="KW-0812">Transmembrane</keyword>
<gene>
    <name evidence="16" type="ordered locus">Dred_0332</name>
</gene>
<dbReference type="InterPro" id="IPR001996">
    <property type="entry name" value="PTS_IIB_1"/>
</dbReference>
<keyword evidence="3" id="KW-1003">Cell membrane</keyword>
<keyword evidence="2" id="KW-0813">Transport</keyword>
<feature type="transmembrane region" description="Helical" evidence="12">
    <location>
        <begin position="7"/>
        <end position="25"/>
    </location>
</feature>
<accession>A4J1C7</accession>
<organism evidence="16 17">
    <name type="scientific">Desulforamulus reducens (strain ATCC BAA-1160 / DSM 100696 / MI-1)</name>
    <name type="common">Desulfotomaculum reducens</name>
    <dbReference type="NCBI Taxonomy" id="349161"/>
    <lineage>
        <taxon>Bacteria</taxon>
        <taxon>Bacillati</taxon>
        <taxon>Bacillota</taxon>
        <taxon>Clostridia</taxon>
        <taxon>Eubacteriales</taxon>
        <taxon>Peptococcaceae</taxon>
        <taxon>Desulforamulus</taxon>
    </lineage>
</organism>
<evidence type="ECO:0000259" key="15">
    <source>
        <dbReference type="PROSITE" id="PS51103"/>
    </source>
</evidence>
<dbReference type="CDD" id="cd00212">
    <property type="entry name" value="PTS_IIB_glc"/>
    <property type="match status" value="1"/>
</dbReference>
<feature type="transmembrane region" description="Helical" evidence="12">
    <location>
        <begin position="132"/>
        <end position="152"/>
    </location>
</feature>
<evidence type="ECO:0000256" key="2">
    <source>
        <dbReference type="ARBA" id="ARBA00022448"/>
    </source>
</evidence>
<dbReference type="OrthoDB" id="9764327at2"/>
<evidence type="ECO:0000313" key="17">
    <source>
        <dbReference type="Proteomes" id="UP000001556"/>
    </source>
</evidence>
<dbReference type="KEGG" id="drm:Dred_0332"/>
<name>A4J1C7_DESRM</name>
<dbReference type="Gene3D" id="2.70.70.10">
    <property type="entry name" value="Glucose Permease (Domain IIA)"/>
    <property type="match status" value="1"/>
</dbReference>
<dbReference type="EMBL" id="CP000612">
    <property type="protein sequence ID" value="ABO48880.1"/>
    <property type="molecule type" value="Genomic_DNA"/>
</dbReference>
<evidence type="ECO:0000259" key="14">
    <source>
        <dbReference type="PROSITE" id="PS51098"/>
    </source>
</evidence>
<feature type="transmembrane region" description="Helical" evidence="12">
    <location>
        <begin position="258"/>
        <end position="275"/>
    </location>
</feature>
<dbReference type="eggNOG" id="COG1263">
    <property type="taxonomic scope" value="Bacteria"/>
</dbReference>
<dbReference type="RefSeq" id="WP_011876718.1">
    <property type="nucleotide sequence ID" value="NC_009253.1"/>
</dbReference>
<dbReference type="InterPro" id="IPR011055">
    <property type="entry name" value="Dup_hybrid_motif"/>
</dbReference>
<evidence type="ECO:0000256" key="3">
    <source>
        <dbReference type="ARBA" id="ARBA00022475"/>
    </source>
</evidence>
<evidence type="ECO:0000313" key="16">
    <source>
        <dbReference type="EMBL" id="ABO48880.1"/>
    </source>
</evidence>
<keyword evidence="6" id="KW-0598">Phosphotransferase system</keyword>
<sequence>MKKAFKYLQMVGQSLMLPVSVLPAAGLLLRFGEKDLLNMPAMKEAGLAIFANLPLIFAVGVAIGFSGGQSVAALAAVVGQLILLAVLKAVDPSINMGVFSGIIMGITAALLYKRFYQIKLPQYLGFFAGKRFVPIITAVAGVVIALISAVVWPSIQNVIDAVGQVAVSSSFGPALFAAGKRLLIPVGLHHVYYPSFLYEFGQYVTAAGEIVKGDFNRYFAGDPTAGTFMASEFPIMMFGLPAAAFAIYRNARPERKKAIAGLMASAAFTSFLTGITEPIEFSFIFVAPVLFVFHVLMAGVSGFVTNLLDIHLGFTFSASFIDYLLSYKYGHNQLLLWPVGLVVGGLYFVVFNTAIKMLNLKTPGREDEITAVENQGTGSDLAHKVLDALGGANNIEILDACITRLRVTVKDPDMVKKDVFKALGASGVMEMGKNLQIIFGTQSDSLKEEIRSLMTNTVSATAEGAKPLPELNVSASKTMIKAPASGKVIPLEQVPDETFKQKLLGNGVAIEPVEGTFIAPVAGTVVQVFPTNHALTIKTENGIEILLHVGINTVSLKGQGFKALVSEGQKVTVGQKLLEVDLKQIEKAGLSTITPVIIIGSEDMEITPANEVTSGEDTILQI</sequence>
<dbReference type="eggNOG" id="COG2190">
    <property type="taxonomic scope" value="Bacteria"/>
</dbReference>
<proteinExistence type="predicted"/>
<protein>
    <submittedName>
        <fullName evidence="16">PTS system D-glucosamine-specific IIB component, Glc family / PTS system D-glucosamine-specific IIC component, Glc family / PTS system D-glucosamine-specific IIA component, Glc family</fullName>
    </submittedName>
</protein>
<dbReference type="GO" id="GO:0008982">
    <property type="term" value="F:protein-N(PI)-phosphohistidine-sugar phosphotransferase activity"/>
    <property type="evidence" value="ECO:0007669"/>
    <property type="project" value="InterPro"/>
</dbReference>
<feature type="domain" description="PTS EIIC type-1" evidence="15">
    <location>
        <begin position="2"/>
        <end position="367"/>
    </location>
</feature>
<dbReference type="SUPFAM" id="SSF51261">
    <property type="entry name" value="Duplicated hybrid motif"/>
    <property type="match status" value="1"/>
</dbReference>
<dbReference type="GO" id="GO:0016301">
    <property type="term" value="F:kinase activity"/>
    <property type="evidence" value="ECO:0007669"/>
    <property type="project" value="UniProtKB-KW"/>
</dbReference>
<dbReference type="PROSITE" id="PS01035">
    <property type="entry name" value="PTS_EIIB_TYPE_1_CYS"/>
    <property type="match status" value="1"/>
</dbReference>
<dbReference type="PROSITE" id="PS51103">
    <property type="entry name" value="PTS_EIIC_TYPE_1"/>
    <property type="match status" value="1"/>
</dbReference>
<evidence type="ECO:0000259" key="13">
    <source>
        <dbReference type="PROSITE" id="PS51093"/>
    </source>
</evidence>
<keyword evidence="17" id="KW-1185">Reference proteome</keyword>
<feature type="transmembrane region" description="Helical" evidence="12">
    <location>
        <begin position="72"/>
        <end position="90"/>
    </location>
</feature>
<keyword evidence="8" id="KW-0418">Kinase</keyword>
<dbReference type="Pfam" id="PF00358">
    <property type="entry name" value="PTS_EIIA_1"/>
    <property type="match status" value="1"/>
</dbReference>
<dbReference type="InterPro" id="IPR018113">
    <property type="entry name" value="PTrfase_EIIB_Cys"/>
</dbReference>
<dbReference type="PROSITE" id="PS51098">
    <property type="entry name" value="PTS_EIIB_TYPE_1"/>
    <property type="match status" value="1"/>
</dbReference>
<feature type="transmembrane region" description="Helical" evidence="12">
    <location>
        <begin position="281"/>
        <end position="303"/>
    </location>
</feature>
<dbReference type="GO" id="GO:0009401">
    <property type="term" value="P:phosphoenolpyruvate-dependent sugar phosphotransferase system"/>
    <property type="evidence" value="ECO:0007669"/>
    <property type="project" value="UniProtKB-KW"/>
</dbReference>
<dbReference type="PROSITE" id="PS00371">
    <property type="entry name" value="PTS_EIIA_TYPE_1_HIS"/>
    <property type="match status" value="1"/>
</dbReference>
<evidence type="ECO:0000256" key="7">
    <source>
        <dbReference type="ARBA" id="ARBA00022692"/>
    </source>
</evidence>
<dbReference type="HOGENOM" id="CLU_012312_1_1_9"/>
<keyword evidence="4" id="KW-0762">Sugar transport</keyword>
<comment type="subcellular location">
    <subcellularLocation>
        <location evidence="1">Cell membrane</location>
        <topology evidence="1">Multi-pass membrane protein</topology>
    </subcellularLocation>
</comment>
<feature type="active site" description="Phosphocysteine intermediate; for EIIB activity" evidence="11">
    <location>
        <position position="401"/>
    </location>
</feature>
<dbReference type="InterPro" id="IPR050429">
    <property type="entry name" value="PTS_Glucose_EIICBA"/>
</dbReference>
<dbReference type="InterPro" id="IPR001127">
    <property type="entry name" value="PTS_EIIA_1_perm"/>
</dbReference>
<keyword evidence="9 12" id="KW-1133">Transmembrane helix</keyword>